<gene>
    <name evidence="3" type="ORF">GA0070606_3733</name>
</gene>
<dbReference type="EMBL" id="FMHZ01000002">
    <property type="protein sequence ID" value="SCL63071.1"/>
    <property type="molecule type" value="Genomic_DNA"/>
</dbReference>
<accession>A0A1C6V9N3</accession>
<dbReference type="AlphaFoldDB" id="A0A1C6V9N3"/>
<evidence type="ECO:0000256" key="2">
    <source>
        <dbReference type="SAM" id="Phobius"/>
    </source>
</evidence>
<evidence type="ECO:0000313" key="3">
    <source>
        <dbReference type="EMBL" id="SCL63071.1"/>
    </source>
</evidence>
<feature type="transmembrane region" description="Helical" evidence="2">
    <location>
        <begin position="92"/>
        <end position="112"/>
    </location>
</feature>
<evidence type="ECO:0000313" key="4">
    <source>
        <dbReference type="Proteomes" id="UP000199001"/>
    </source>
</evidence>
<feature type="compositionally biased region" description="Pro residues" evidence="1">
    <location>
        <begin position="7"/>
        <end position="40"/>
    </location>
</feature>
<keyword evidence="2" id="KW-1133">Transmembrane helix</keyword>
<organism evidence="3 4">
    <name type="scientific">Micromonospora citrea</name>
    <dbReference type="NCBI Taxonomy" id="47855"/>
    <lineage>
        <taxon>Bacteria</taxon>
        <taxon>Bacillati</taxon>
        <taxon>Actinomycetota</taxon>
        <taxon>Actinomycetes</taxon>
        <taxon>Micromonosporales</taxon>
        <taxon>Micromonosporaceae</taxon>
        <taxon>Micromonospora</taxon>
    </lineage>
</organism>
<dbReference type="Proteomes" id="UP000199001">
    <property type="component" value="Unassembled WGS sequence"/>
</dbReference>
<name>A0A1C6V9N3_9ACTN</name>
<keyword evidence="2" id="KW-0812">Transmembrane</keyword>
<feature type="compositionally biased region" description="Low complexity" evidence="1">
    <location>
        <begin position="41"/>
        <end position="64"/>
    </location>
</feature>
<dbReference type="RefSeq" id="WP_091101863.1">
    <property type="nucleotide sequence ID" value="NZ_FMHZ01000002.1"/>
</dbReference>
<feature type="region of interest" description="Disordered" evidence="1">
    <location>
        <begin position="380"/>
        <end position="399"/>
    </location>
</feature>
<keyword evidence="4" id="KW-1185">Reference proteome</keyword>
<feature type="region of interest" description="Disordered" evidence="1">
    <location>
        <begin position="1"/>
        <end position="67"/>
    </location>
</feature>
<sequence length="399" mass="42303">MATPSAVPQPEPPAEPSPAPPARPSPSEPPPASQAVPPPVSEAAPGPSSRPASQAGPSPAPQSGRRSEPRALVVLADERLPGFRGLPPGQRAVYVTVAAIVVVLGVLSAYHANALLDRSTATDRARSDRQAQQAVDREQPAFVATVTPLDYDRDLPEAFTVLLDRPLTEGEQATLTALTGGGSDVWEFLKPLGGRMVERASYVAPREDGNENRGHAQTFDLNLNSDRAAGLTINDMTAVKDSCHAPTAQTVVTIPPAGAEPRQGLLWDLTGGPTDEPHGPYTLADGEPEEGQLYFRRNVVELGNGQSNMAFRVQPEVSTHTCEWHIVASYTDTTGSHQQRIPSGTGTFTTEAIPSQPVQYFERPPGPGWGCLGEVDQRNCPATGSVQLPRPPAHRPVPG</sequence>
<proteinExistence type="predicted"/>
<feature type="compositionally biased region" description="Pro residues" evidence="1">
    <location>
        <begin position="389"/>
        <end position="399"/>
    </location>
</feature>
<reference evidence="4" key="1">
    <citation type="submission" date="2016-06" db="EMBL/GenBank/DDBJ databases">
        <authorList>
            <person name="Varghese N."/>
            <person name="Submissions Spin"/>
        </authorList>
    </citation>
    <scope>NUCLEOTIDE SEQUENCE [LARGE SCALE GENOMIC DNA]</scope>
    <source>
        <strain evidence="4">DSM 43903</strain>
    </source>
</reference>
<evidence type="ECO:0000256" key="1">
    <source>
        <dbReference type="SAM" id="MobiDB-lite"/>
    </source>
</evidence>
<keyword evidence="2" id="KW-0472">Membrane</keyword>
<protein>
    <submittedName>
        <fullName evidence="3">Uncharacterized protein</fullName>
    </submittedName>
</protein>